<protein>
    <submittedName>
        <fullName evidence="2">Uncharacterized protein</fullName>
    </submittedName>
</protein>
<dbReference type="Proteomes" id="UP000295252">
    <property type="component" value="Chromosome V"/>
</dbReference>
<dbReference type="OrthoDB" id="5835829at2759"/>
<accession>A0A068U4J9</accession>
<sequence length="102" mass="11422">MAKARGAKLHIAMFPWLAFGHIIPFLEYAKFLVQKGHRISFISTPKNIDRLPKIPPELATSIQCFQNRTGPAGSTGWTANRTCHRSGLKLKPEINRKPLETG</sequence>
<keyword evidence="3" id="KW-1185">Reference proteome</keyword>
<dbReference type="PhylomeDB" id="A0A068U4J9"/>
<keyword evidence="1" id="KW-1133">Transmembrane helix</keyword>
<evidence type="ECO:0000313" key="2">
    <source>
        <dbReference type="EMBL" id="CDP03446.1"/>
    </source>
</evidence>
<dbReference type="InParanoid" id="A0A068U4J9"/>
<dbReference type="STRING" id="49390.A0A068U4J9"/>
<gene>
    <name evidence="2" type="ORF">GSCOC_T00015209001</name>
</gene>
<dbReference type="Gramene" id="CDP03446">
    <property type="protein sequence ID" value="CDP03446"/>
    <property type="gene ID" value="GSCOC_T00015209001"/>
</dbReference>
<name>A0A068U4J9_COFCA</name>
<reference evidence="3" key="1">
    <citation type="journal article" date="2014" name="Science">
        <title>The coffee genome provides insight into the convergent evolution of caffeine biosynthesis.</title>
        <authorList>
            <person name="Denoeud F."/>
            <person name="Carretero-Paulet L."/>
            <person name="Dereeper A."/>
            <person name="Droc G."/>
            <person name="Guyot R."/>
            <person name="Pietrella M."/>
            <person name="Zheng C."/>
            <person name="Alberti A."/>
            <person name="Anthony F."/>
            <person name="Aprea G."/>
            <person name="Aury J.M."/>
            <person name="Bento P."/>
            <person name="Bernard M."/>
            <person name="Bocs S."/>
            <person name="Campa C."/>
            <person name="Cenci A."/>
            <person name="Combes M.C."/>
            <person name="Crouzillat D."/>
            <person name="Da Silva C."/>
            <person name="Daddiego L."/>
            <person name="De Bellis F."/>
            <person name="Dussert S."/>
            <person name="Garsmeur O."/>
            <person name="Gayraud T."/>
            <person name="Guignon V."/>
            <person name="Jahn K."/>
            <person name="Jamilloux V."/>
            <person name="Joet T."/>
            <person name="Labadie K."/>
            <person name="Lan T."/>
            <person name="Leclercq J."/>
            <person name="Lepelley M."/>
            <person name="Leroy T."/>
            <person name="Li L.T."/>
            <person name="Librado P."/>
            <person name="Lopez L."/>
            <person name="Munoz A."/>
            <person name="Noel B."/>
            <person name="Pallavicini A."/>
            <person name="Perrotta G."/>
            <person name="Poncet V."/>
            <person name="Pot D."/>
            <person name="Priyono X."/>
            <person name="Rigoreau M."/>
            <person name="Rouard M."/>
            <person name="Rozas J."/>
            <person name="Tranchant-Dubreuil C."/>
            <person name="VanBuren R."/>
            <person name="Zhang Q."/>
            <person name="Andrade A.C."/>
            <person name="Argout X."/>
            <person name="Bertrand B."/>
            <person name="de Kochko A."/>
            <person name="Graziosi G."/>
            <person name="Henry R.J."/>
            <person name="Jayarama X."/>
            <person name="Ming R."/>
            <person name="Nagai C."/>
            <person name="Rounsley S."/>
            <person name="Sankoff D."/>
            <person name="Giuliano G."/>
            <person name="Albert V.A."/>
            <person name="Wincker P."/>
            <person name="Lashermes P."/>
        </authorList>
    </citation>
    <scope>NUCLEOTIDE SEQUENCE [LARGE SCALE GENOMIC DNA]</scope>
    <source>
        <strain evidence="3">cv. DH200-94</strain>
    </source>
</reference>
<dbReference type="Gene3D" id="3.40.50.2000">
    <property type="entry name" value="Glycogen Phosphorylase B"/>
    <property type="match status" value="1"/>
</dbReference>
<dbReference type="SUPFAM" id="SSF53756">
    <property type="entry name" value="UDP-Glycosyltransferase/glycogen phosphorylase"/>
    <property type="match status" value="1"/>
</dbReference>
<dbReference type="EMBL" id="HG739094">
    <property type="protein sequence ID" value="CDP03446.1"/>
    <property type="molecule type" value="Genomic_DNA"/>
</dbReference>
<evidence type="ECO:0000313" key="3">
    <source>
        <dbReference type="Proteomes" id="UP000295252"/>
    </source>
</evidence>
<keyword evidence="1" id="KW-0472">Membrane</keyword>
<keyword evidence="1" id="KW-0812">Transmembrane</keyword>
<organism evidence="2 3">
    <name type="scientific">Coffea canephora</name>
    <name type="common">Robusta coffee</name>
    <dbReference type="NCBI Taxonomy" id="49390"/>
    <lineage>
        <taxon>Eukaryota</taxon>
        <taxon>Viridiplantae</taxon>
        <taxon>Streptophyta</taxon>
        <taxon>Embryophyta</taxon>
        <taxon>Tracheophyta</taxon>
        <taxon>Spermatophyta</taxon>
        <taxon>Magnoliopsida</taxon>
        <taxon>eudicotyledons</taxon>
        <taxon>Gunneridae</taxon>
        <taxon>Pentapetalae</taxon>
        <taxon>asterids</taxon>
        <taxon>lamiids</taxon>
        <taxon>Gentianales</taxon>
        <taxon>Rubiaceae</taxon>
        <taxon>Ixoroideae</taxon>
        <taxon>Gardenieae complex</taxon>
        <taxon>Bertiereae - Coffeeae clade</taxon>
        <taxon>Coffeeae</taxon>
        <taxon>Coffea</taxon>
    </lineage>
</organism>
<evidence type="ECO:0000256" key="1">
    <source>
        <dbReference type="SAM" id="Phobius"/>
    </source>
</evidence>
<proteinExistence type="predicted"/>
<dbReference type="AlphaFoldDB" id="A0A068U4J9"/>
<feature type="transmembrane region" description="Helical" evidence="1">
    <location>
        <begin position="12"/>
        <end position="33"/>
    </location>
</feature>